<evidence type="ECO:0000313" key="2">
    <source>
        <dbReference type="Proteomes" id="UP001218218"/>
    </source>
</evidence>
<dbReference type="InterPro" id="IPR032675">
    <property type="entry name" value="LRR_dom_sf"/>
</dbReference>
<comment type="caution">
    <text evidence="1">The sequence shown here is derived from an EMBL/GenBank/DDBJ whole genome shotgun (WGS) entry which is preliminary data.</text>
</comment>
<dbReference type="Gene3D" id="3.80.10.10">
    <property type="entry name" value="Ribonuclease Inhibitor"/>
    <property type="match status" value="1"/>
</dbReference>
<dbReference type="AlphaFoldDB" id="A0AAD6ZJN5"/>
<sequence>MDEANTDRKRLLRPIQSTDWDRVRVYAYRITELYCVTCEELSPIFQALDRCVPGDLLSDLHGLTWWCEDEDFQYIRLFLRAGLTGLSLSNPPESGPHLSLLSTLAVQCPGLRHVLISGYNWKSAADSQSQFHAISVFIRGLQYIESIHTDSLDQDALDHLDRLPTLCKLSLRSILPTYASSQNTDTPLFAALRKLDIWHVDVGCMTHFLSLCGPLQLISLDLPLHNSLSTASEMHNLLGVISSKVSLSSLTTVAVGSQGRWDDFLEVEIPTDHVMYNQSLRMLLPFSNLTTVSIASLGGFNFDNATISAMTRAWPHIESLRLAHLRTLKITLDFAAVPAPYDSESPVRFHDS</sequence>
<dbReference type="SUPFAM" id="SSF52047">
    <property type="entry name" value="RNI-like"/>
    <property type="match status" value="1"/>
</dbReference>
<organism evidence="1 2">
    <name type="scientific">Mycena albidolilacea</name>
    <dbReference type="NCBI Taxonomy" id="1033008"/>
    <lineage>
        <taxon>Eukaryota</taxon>
        <taxon>Fungi</taxon>
        <taxon>Dikarya</taxon>
        <taxon>Basidiomycota</taxon>
        <taxon>Agaricomycotina</taxon>
        <taxon>Agaricomycetes</taxon>
        <taxon>Agaricomycetidae</taxon>
        <taxon>Agaricales</taxon>
        <taxon>Marasmiineae</taxon>
        <taxon>Mycenaceae</taxon>
        <taxon>Mycena</taxon>
    </lineage>
</organism>
<reference evidence="1" key="1">
    <citation type="submission" date="2023-03" db="EMBL/GenBank/DDBJ databases">
        <title>Massive genome expansion in bonnet fungi (Mycena s.s.) driven by repeated elements and novel gene families across ecological guilds.</title>
        <authorList>
            <consortium name="Lawrence Berkeley National Laboratory"/>
            <person name="Harder C.B."/>
            <person name="Miyauchi S."/>
            <person name="Viragh M."/>
            <person name="Kuo A."/>
            <person name="Thoen E."/>
            <person name="Andreopoulos B."/>
            <person name="Lu D."/>
            <person name="Skrede I."/>
            <person name="Drula E."/>
            <person name="Henrissat B."/>
            <person name="Morin E."/>
            <person name="Kohler A."/>
            <person name="Barry K."/>
            <person name="LaButti K."/>
            <person name="Morin E."/>
            <person name="Salamov A."/>
            <person name="Lipzen A."/>
            <person name="Mereny Z."/>
            <person name="Hegedus B."/>
            <person name="Baldrian P."/>
            <person name="Stursova M."/>
            <person name="Weitz H."/>
            <person name="Taylor A."/>
            <person name="Grigoriev I.V."/>
            <person name="Nagy L.G."/>
            <person name="Martin F."/>
            <person name="Kauserud H."/>
        </authorList>
    </citation>
    <scope>NUCLEOTIDE SEQUENCE</scope>
    <source>
        <strain evidence="1">CBHHK002</strain>
    </source>
</reference>
<dbReference type="EMBL" id="JARIHO010000043">
    <property type="protein sequence ID" value="KAJ7325862.1"/>
    <property type="molecule type" value="Genomic_DNA"/>
</dbReference>
<proteinExistence type="predicted"/>
<protein>
    <submittedName>
        <fullName evidence="1">Uncharacterized protein</fullName>
    </submittedName>
</protein>
<accession>A0AAD6ZJN5</accession>
<keyword evidence="2" id="KW-1185">Reference proteome</keyword>
<evidence type="ECO:0000313" key="1">
    <source>
        <dbReference type="EMBL" id="KAJ7325862.1"/>
    </source>
</evidence>
<dbReference type="Proteomes" id="UP001218218">
    <property type="component" value="Unassembled WGS sequence"/>
</dbReference>
<name>A0AAD6ZJN5_9AGAR</name>
<gene>
    <name evidence="1" type="ORF">DFH08DRAFT_1085065</name>
</gene>